<evidence type="ECO:0000313" key="1">
    <source>
        <dbReference type="EMBL" id="GAA4974876.1"/>
    </source>
</evidence>
<organism evidence="1 2">
    <name type="scientific">Algibacter aquimarinus</name>
    <dbReference type="NCBI Taxonomy" id="1136748"/>
    <lineage>
        <taxon>Bacteria</taxon>
        <taxon>Pseudomonadati</taxon>
        <taxon>Bacteroidota</taxon>
        <taxon>Flavobacteriia</taxon>
        <taxon>Flavobacteriales</taxon>
        <taxon>Flavobacteriaceae</taxon>
        <taxon>Algibacter</taxon>
    </lineage>
</organism>
<dbReference type="Proteomes" id="UP001501692">
    <property type="component" value="Unassembled WGS sequence"/>
</dbReference>
<sequence>MKLTYLLLFFVTINTYSQEDYIVKINDTELEIALDSTYTLEIDNKSLNITFKSKDILVYDDSLFNFQYPSDFKVSKTIIDEGVEQIMLMTAEGSGILIQKYEGFNPTFLNEMMINEITKESINYGFKLERKDYERKLKSEQTLNIDKAILTYKDETNIYEVATIGKKDEGILIMTMIMDTSINNEQGNKLIELMWNSLNYK</sequence>
<dbReference type="RefSeq" id="WP_345169807.1">
    <property type="nucleotide sequence ID" value="NZ_BAABJK010000009.1"/>
</dbReference>
<accession>A0ABP9HP01</accession>
<keyword evidence="2" id="KW-1185">Reference proteome</keyword>
<comment type="caution">
    <text evidence="1">The sequence shown here is derived from an EMBL/GenBank/DDBJ whole genome shotgun (WGS) entry which is preliminary data.</text>
</comment>
<evidence type="ECO:0000313" key="2">
    <source>
        <dbReference type="Proteomes" id="UP001501692"/>
    </source>
</evidence>
<name>A0ABP9HP01_9FLAO</name>
<proteinExistence type="predicted"/>
<evidence type="ECO:0008006" key="3">
    <source>
        <dbReference type="Google" id="ProtNLM"/>
    </source>
</evidence>
<protein>
    <recommendedName>
        <fullName evidence="3">DUF1795 domain-containing protein</fullName>
    </recommendedName>
</protein>
<dbReference type="EMBL" id="BAABJK010000009">
    <property type="protein sequence ID" value="GAA4974876.1"/>
    <property type="molecule type" value="Genomic_DNA"/>
</dbReference>
<gene>
    <name evidence="1" type="ORF">GCM10023315_26880</name>
</gene>
<reference evidence="2" key="1">
    <citation type="journal article" date="2019" name="Int. J. Syst. Evol. Microbiol.">
        <title>The Global Catalogue of Microorganisms (GCM) 10K type strain sequencing project: providing services to taxonomists for standard genome sequencing and annotation.</title>
        <authorList>
            <consortium name="The Broad Institute Genomics Platform"/>
            <consortium name="The Broad Institute Genome Sequencing Center for Infectious Disease"/>
            <person name="Wu L."/>
            <person name="Ma J."/>
        </authorList>
    </citation>
    <scope>NUCLEOTIDE SEQUENCE [LARGE SCALE GENOMIC DNA]</scope>
    <source>
        <strain evidence="2">JCM 18287</strain>
    </source>
</reference>